<proteinExistence type="predicted"/>
<evidence type="ECO:0000256" key="1">
    <source>
        <dbReference type="SAM" id="MobiDB-lite"/>
    </source>
</evidence>
<keyword evidence="3" id="KW-1185">Reference proteome</keyword>
<gene>
    <name evidence="2" type="ORF">AB0H04_41225</name>
</gene>
<name>A0ABV3ANS4_9ACTN</name>
<comment type="caution">
    <text evidence="2">The sequence shown here is derived from an EMBL/GenBank/DDBJ whole genome shotgun (WGS) entry which is preliminary data.</text>
</comment>
<sequence length="194" mass="21002">MNPRRPSRPRLLKHVSQQPSGPDPWELLGQATGVALDSLHRAALADPGTPTPCTRWNLATLVRHLTDSTAATRELLTGLPPGPPPQPGCAPARHELQLLRATVLDLPRDPDRMHWAALPASYELTLHAWDINQATGCRKPLPPTLVEALLARAPLVVDGVDRTDLFAAPLPPPRPGLPTDRLLALFGRRALPAV</sequence>
<protein>
    <recommendedName>
        <fullName evidence="4">Mycothiol-dependent maleylpyruvate isomerase metal-binding domain-containing protein</fullName>
    </recommendedName>
</protein>
<dbReference type="InterPro" id="IPR034660">
    <property type="entry name" value="DinB/YfiT-like"/>
</dbReference>
<dbReference type="SUPFAM" id="SSF109854">
    <property type="entry name" value="DinB/YfiT-like putative metalloenzymes"/>
    <property type="match status" value="1"/>
</dbReference>
<evidence type="ECO:0000313" key="3">
    <source>
        <dbReference type="Proteomes" id="UP001551011"/>
    </source>
</evidence>
<dbReference type="EMBL" id="JBFAEG010000046">
    <property type="protein sequence ID" value="MEU5713170.1"/>
    <property type="molecule type" value="Genomic_DNA"/>
</dbReference>
<evidence type="ECO:0000313" key="2">
    <source>
        <dbReference type="EMBL" id="MEU5713170.1"/>
    </source>
</evidence>
<feature type="compositionally biased region" description="Basic residues" evidence="1">
    <location>
        <begin position="1"/>
        <end position="13"/>
    </location>
</feature>
<feature type="region of interest" description="Disordered" evidence="1">
    <location>
        <begin position="1"/>
        <end position="23"/>
    </location>
</feature>
<reference evidence="2 3" key="1">
    <citation type="submission" date="2024-06" db="EMBL/GenBank/DDBJ databases">
        <title>The Natural Products Discovery Center: Release of the First 8490 Sequenced Strains for Exploring Actinobacteria Biosynthetic Diversity.</title>
        <authorList>
            <person name="Kalkreuter E."/>
            <person name="Kautsar S.A."/>
            <person name="Yang D."/>
            <person name="Bader C.D."/>
            <person name="Teijaro C.N."/>
            <person name="Fluegel L."/>
            <person name="Davis C.M."/>
            <person name="Simpson J.R."/>
            <person name="Lauterbach L."/>
            <person name="Steele A.D."/>
            <person name="Gui C."/>
            <person name="Meng S."/>
            <person name="Li G."/>
            <person name="Viehrig K."/>
            <person name="Ye F."/>
            <person name="Su P."/>
            <person name="Kiefer A.F."/>
            <person name="Nichols A."/>
            <person name="Cepeda A.J."/>
            <person name="Yan W."/>
            <person name="Fan B."/>
            <person name="Jiang Y."/>
            <person name="Adhikari A."/>
            <person name="Zheng C.-J."/>
            <person name="Schuster L."/>
            <person name="Cowan T.M."/>
            <person name="Smanski M.J."/>
            <person name="Chevrette M.G."/>
            <person name="De Carvalho L.P.S."/>
            <person name="Shen B."/>
        </authorList>
    </citation>
    <scope>NUCLEOTIDE SEQUENCE [LARGE SCALE GENOMIC DNA]</scope>
    <source>
        <strain evidence="2 3">NPDC020594</strain>
    </source>
</reference>
<dbReference type="RefSeq" id="WP_030654250.1">
    <property type="nucleotide sequence ID" value="NZ_JBEXDP010000047.1"/>
</dbReference>
<organism evidence="2 3">
    <name type="scientific">Streptomyces flaveolus</name>
    <dbReference type="NCBI Taxonomy" id="67297"/>
    <lineage>
        <taxon>Bacteria</taxon>
        <taxon>Bacillati</taxon>
        <taxon>Actinomycetota</taxon>
        <taxon>Actinomycetes</taxon>
        <taxon>Kitasatosporales</taxon>
        <taxon>Streptomycetaceae</taxon>
        <taxon>Streptomyces</taxon>
    </lineage>
</organism>
<dbReference type="Proteomes" id="UP001551011">
    <property type="component" value="Unassembled WGS sequence"/>
</dbReference>
<evidence type="ECO:0008006" key="4">
    <source>
        <dbReference type="Google" id="ProtNLM"/>
    </source>
</evidence>
<accession>A0ABV3ANS4</accession>